<accession>A0A154QHF6</accession>
<dbReference type="RefSeq" id="WP_008433642.1">
    <property type="nucleotide sequence ID" value="NZ_LVJS01000048.1"/>
</dbReference>
<dbReference type="EMBL" id="LVJS01000048">
    <property type="protein sequence ID" value="KZC23282.1"/>
    <property type="molecule type" value="Genomic_DNA"/>
</dbReference>
<feature type="region of interest" description="Disordered" evidence="1">
    <location>
        <begin position="1"/>
        <end position="23"/>
    </location>
</feature>
<evidence type="ECO:0000313" key="2">
    <source>
        <dbReference type="EMBL" id="KZC23282.1"/>
    </source>
</evidence>
<dbReference type="AlphaFoldDB" id="A0A154QHF6"/>
<dbReference type="Pfam" id="PF13835">
    <property type="entry name" value="DUF4194"/>
    <property type="match status" value="1"/>
</dbReference>
<gene>
    <name evidence="2" type="ORF">RHOFW104T7_14705</name>
</gene>
<organism evidence="2 3">
    <name type="scientific">Rhodanobacter thiooxydans</name>
    <dbReference type="NCBI Taxonomy" id="416169"/>
    <lineage>
        <taxon>Bacteria</taxon>
        <taxon>Pseudomonadati</taxon>
        <taxon>Pseudomonadota</taxon>
        <taxon>Gammaproteobacteria</taxon>
        <taxon>Lysobacterales</taxon>
        <taxon>Rhodanobacteraceae</taxon>
        <taxon>Rhodanobacter</taxon>
    </lineage>
</organism>
<name>A0A154QHF6_9GAMM</name>
<proteinExistence type="predicted"/>
<keyword evidence="3" id="KW-1185">Reference proteome</keyword>
<sequence length="229" mass="25324">MNWSEDRDEPTPENPLPESVGDPALFPGDSGSLPFGARRVLCQLLAGPSVDAERHALLWPVLLREETAIRARLSDLFLELVLDRDLRVAFVRQADTGELETPTLLRSSPLTFIDSVLLLALRQRLAEAEAHGQRAVVEEDELHAQLAVYEPPQGTDRAGFVRKLNAAIEKMKKNNVLQPIRGSEGRHEVSPTLKLLFSAEDVQALGAVYREHLAGRHGGADVESEEDEE</sequence>
<evidence type="ECO:0000256" key="1">
    <source>
        <dbReference type="SAM" id="MobiDB-lite"/>
    </source>
</evidence>
<evidence type="ECO:0000313" key="3">
    <source>
        <dbReference type="Proteomes" id="UP000076131"/>
    </source>
</evidence>
<dbReference type="eggNOG" id="ENOG502Z8JM">
    <property type="taxonomic scope" value="Bacteria"/>
</dbReference>
<dbReference type="InterPro" id="IPR025449">
    <property type="entry name" value="JetB"/>
</dbReference>
<comment type="caution">
    <text evidence="2">The sequence shown here is derived from an EMBL/GenBank/DDBJ whole genome shotgun (WGS) entry which is preliminary data.</text>
</comment>
<evidence type="ECO:0008006" key="4">
    <source>
        <dbReference type="Google" id="ProtNLM"/>
    </source>
</evidence>
<dbReference type="Proteomes" id="UP000076131">
    <property type="component" value="Unassembled WGS sequence"/>
</dbReference>
<dbReference type="STRING" id="416169.RHOFW104T7_14705"/>
<protein>
    <recommendedName>
        <fullName evidence="4">DUF4194 domain-containing protein</fullName>
    </recommendedName>
</protein>
<reference evidence="2 3" key="1">
    <citation type="journal article" date="2016" name="MBio">
        <title>Lateral Gene Transfer in a Heavy Metal-Contaminated-Groundwater Microbial Community.</title>
        <authorList>
            <person name="Hemme C.L."/>
            <person name="Green S.J."/>
            <person name="Rishishwar L."/>
            <person name="Prakash O."/>
            <person name="Pettenato A."/>
            <person name="Chakraborty R."/>
            <person name="Deutschbauer A.M."/>
            <person name="Van Nostrand J.D."/>
            <person name="Wu L."/>
            <person name="He Z."/>
            <person name="Jordan I.K."/>
            <person name="Hazen T.C."/>
            <person name="Arkin A.P."/>
            <person name="Kostka J.E."/>
            <person name="Zhou J."/>
        </authorList>
    </citation>
    <scope>NUCLEOTIDE SEQUENCE [LARGE SCALE GENOMIC DNA]</scope>
    <source>
        <strain evidence="2 3">FW104-T7</strain>
    </source>
</reference>